<dbReference type="PROSITE" id="PS50110">
    <property type="entry name" value="RESPONSE_REGULATORY"/>
    <property type="match status" value="1"/>
</dbReference>
<keyword evidence="1 6" id="KW-0597">Phosphoprotein</keyword>
<dbReference type="Gene3D" id="1.10.10.10">
    <property type="entry name" value="Winged helix-like DNA-binding domain superfamily/Winged helix DNA-binding domain"/>
    <property type="match status" value="1"/>
</dbReference>
<evidence type="ECO:0000256" key="2">
    <source>
        <dbReference type="ARBA" id="ARBA00023012"/>
    </source>
</evidence>
<dbReference type="SUPFAM" id="SSF52172">
    <property type="entry name" value="CheY-like"/>
    <property type="match status" value="1"/>
</dbReference>
<evidence type="ECO:0000259" key="8">
    <source>
        <dbReference type="PROSITE" id="PS50110"/>
    </source>
</evidence>
<dbReference type="EMBL" id="CP025430">
    <property type="protein sequence ID" value="AUH66355.1"/>
    <property type="molecule type" value="Genomic_DNA"/>
</dbReference>
<dbReference type="OrthoDB" id="9782655at2"/>
<dbReference type="PROSITE" id="PS00622">
    <property type="entry name" value="HTH_LUXR_1"/>
    <property type="match status" value="1"/>
</dbReference>
<dbReference type="InterPro" id="IPR036388">
    <property type="entry name" value="WH-like_DNA-bd_sf"/>
</dbReference>
<feature type="domain" description="Response regulatory" evidence="8">
    <location>
        <begin position="12"/>
        <end position="126"/>
    </location>
</feature>
<dbReference type="PROSITE" id="PS50043">
    <property type="entry name" value="HTH_LUXR_2"/>
    <property type="match status" value="1"/>
</dbReference>
<dbReference type="GO" id="GO:0006355">
    <property type="term" value="P:regulation of DNA-templated transcription"/>
    <property type="evidence" value="ECO:0007669"/>
    <property type="project" value="InterPro"/>
</dbReference>
<dbReference type="CDD" id="cd17537">
    <property type="entry name" value="REC_FixJ"/>
    <property type="match status" value="1"/>
</dbReference>
<dbReference type="InterPro" id="IPR001789">
    <property type="entry name" value="Sig_transdc_resp-reg_receiver"/>
</dbReference>
<keyword evidence="10" id="KW-1185">Reference proteome</keyword>
<feature type="modified residue" description="4-aspartylphosphate" evidence="6">
    <location>
        <position position="61"/>
    </location>
</feature>
<name>A0A2H5F487_9RHOB</name>
<accession>A0A2H5F487</accession>
<dbReference type="PANTHER" id="PTHR44688">
    <property type="entry name" value="DNA-BINDING TRANSCRIPTIONAL ACTIVATOR DEVR_DOSR"/>
    <property type="match status" value="1"/>
</dbReference>
<dbReference type="InterPro" id="IPR000792">
    <property type="entry name" value="Tscrpt_reg_LuxR_C"/>
</dbReference>
<dbReference type="Proteomes" id="UP000234530">
    <property type="component" value="Chromosome"/>
</dbReference>
<dbReference type="Gene3D" id="3.40.50.2300">
    <property type="match status" value="1"/>
</dbReference>
<dbReference type="PANTHER" id="PTHR44688:SF16">
    <property type="entry name" value="DNA-BINDING TRANSCRIPTIONAL ACTIVATOR DEVR_DOSR"/>
    <property type="match status" value="1"/>
</dbReference>
<evidence type="ECO:0000256" key="3">
    <source>
        <dbReference type="ARBA" id="ARBA00023015"/>
    </source>
</evidence>
<evidence type="ECO:0000256" key="5">
    <source>
        <dbReference type="ARBA" id="ARBA00023163"/>
    </source>
</evidence>
<keyword evidence="4 9" id="KW-0238">DNA-binding</keyword>
<sequence length="219" mass="24060">MAEENTTAPAGTVYIVDDDPDIRSSLSRALRVRGYAVESFDSAAGFLESYDGNPHGCLILDQGLPGMTGLELQKYLNQESRALPIIFITGHGGVPESVQAIKGGALDFLEKPFRQSELIERINTALESAERLMQVENQSRDARSKLERLTPREREIAGYMLANPGDLSSKGIARALDISPRTVDHHRARILEKLQIGSVAELIDLARRLNNPPVASREV</sequence>
<dbReference type="InterPro" id="IPR011006">
    <property type="entry name" value="CheY-like_superfamily"/>
</dbReference>
<dbReference type="FunFam" id="3.40.50.2300:FF:000018">
    <property type="entry name" value="DNA-binding transcriptional regulator NtrC"/>
    <property type="match status" value="1"/>
</dbReference>
<dbReference type="CDD" id="cd06170">
    <property type="entry name" value="LuxR_C_like"/>
    <property type="match status" value="1"/>
</dbReference>
<dbReference type="InterPro" id="IPR016032">
    <property type="entry name" value="Sig_transdc_resp-reg_C-effctor"/>
</dbReference>
<dbReference type="KEGG" id="pzh:CX676_13300"/>
<evidence type="ECO:0000256" key="4">
    <source>
        <dbReference type="ARBA" id="ARBA00023125"/>
    </source>
</evidence>
<dbReference type="SUPFAM" id="SSF46894">
    <property type="entry name" value="C-terminal effector domain of the bipartite response regulators"/>
    <property type="match status" value="1"/>
</dbReference>
<evidence type="ECO:0000256" key="1">
    <source>
        <dbReference type="ARBA" id="ARBA00022553"/>
    </source>
</evidence>
<dbReference type="SMART" id="SM00448">
    <property type="entry name" value="REC"/>
    <property type="match status" value="1"/>
</dbReference>
<protein>
    <submittedName>
        <fullName evidence="9">DNA-binding response regulator</fullName>
    </submittedName>
</protein>
<dbReference type="Pfam" id="PF00072">
    <property type="entry name" value="Response_reg"/>
    <property type="match status" value="1"/>
</dbReference>
<dbReference type="AlphaFoldDB" id="A0A2H5F487"/>
<organism evidence="9 10">
    <name type="scientific">Paracoccus zhejiangensis</name>
    <dbReference type="NCBI Taxonomy" id="1077935"/>
    <lineage>
        <taxon>Bacteria</taxon>
        <taxon>Pseudomonadati</taxon>
        <taxon>Pseudomonadota</taxon>
        <taxon>Alphaproteobacteria</taxon>
        <taxon>Rhodobacterales</taxon>
        <taxon>Paracoccaceae</taxon>
        <taxon>Paracoccus</taxon>
    </lineage>
</organism>
<dbReference type="GO" id="GO:0000160">
    <property type="term" value="P:phosphorelay signal transduction system"/>
    <property type="evidence" value="ECO:0007669"/>
    <property type="project" value="UniProtKB-KW"/>
</dbReference>
<keyword evidence="2" id="KW-0902">Two-component regulatory system</keyword>
<evidence type="ECO:0000313" key="10">
    <source>
        <dbReference type="Proteomes" id="UP000234530"/>
    </source>
</evidence>
<keyword evidence="3" id="KW-0805">Transcription regulation</keyword>
<dbReference type="Pfam" id="PF00196">
    <property type="entry name" value="GerE"/>
    <property type="match status" value="1"/>
</dbReference>
<evidence type="ECO:0000259" key="7">
    <source>
        <dbReference type="PROSITE" id="PS50043"/>
    </source>
</evidence>
<evidence type="ECO:0000313" key="9">
    <source>
        <dbReference type="EMBL" id="AUH66355.1"/>
    </source>
</evidence>
<feature type="domain" description="HTH luxR-type" evidence="7">
    <location>
        <begin position="142"/>
        <end position="210"/>
    </location>
</feature>
<dbReference type="SMART" id="SM00421">
    <property type="entry name" value="HTH_LUXR"/>
    <property type="match status" value="1"/>
</dbReference>
<proteinExistence type="predicted"/>
<evidence type="ECO:0000256" key="6">
    <source>
        <dbReference type="PROSITE-ProRule" id="PRU00169"/>
    </source>
</evidence>
<dbReference type="GO" id="GO:0003677">
    <property type="term" value="F:DNA binding"/>
    <property type="evidence" value="ECO:0007669"/>
    <property type="project" value="UniProtKB-KW"/>
</dbReference>
<gene>
    <name evidence="9" type="ORF">CX676_13300</name>
</gene>
<keyword evidence="5" id="KW-0804">Transcription</keyword>
<reference evidence="9 10" key="1">
    <citation type="journal article" date="2013" name="Antonie Van Leeuwenhoek">
        <title>Paracoccus zhejiangensis sp. nov., isolated from activated sludge in wastewater-treatment system.</title>
        <authorList>
            <person name="Wu Z.G."/>
            <person name="Zhang D.F."/>
            <person name="Liu Y.L."/>
            <person name="Wang F."/>
            <person name="Jiang X."/>
            <person name="Li C."/>
            <person name="Li S.P."/>
            <person name="Hong Q."/>
            <person name="Li W.J."/>
        </authorList>
    </citation>
    <scope>NUCLEOTIDE SEQUENCE [LARGE SCALE GENOMIC DNA]</scope>
    <source>
        <strain evidence="9 10">J6</strain>
    </source>
</reference>